<dbReference type="PANTHER" id="PTHR32089">
    <property type="entry name" value="METHYL-ACCEPTING CHEMOTAXIS PROTEIN MCPB"/>
    <property type="match status" value="1"/>
</dbReference>
<reference evidence="11" key="1">
    <citation type="submission" date="2023-07" db="EMBL/GenBank/DDBJ databases">
        <title>Gilvimarinus algae sp. nov., isolated from the surface of Kelp.</title>
        <authorList>
            <person name="Sun Y.Y."/>
            <person name="Gong Y."/>
            <person name="Du Z.J."/>
        </authorList>
    </citation>
    <scope>NUCLEOTIDE SEQUENCE</scope>
    <source>
        <strain evidence="11">SDUM040014</strain>
    </source>
</reference>
<dbReference type="RefSeq" id="WP_302711269.1">
    <property type="nucleotide sequence ID" value="NZ_JAULRT010000032.1"/>
</dbReference>
<dbReference type="Pfam" id="PF00015">
    <property type="entry name" value="MCPsignal"/>
    <property type="match status" value="1"/>
</dbReference>
<proteinExistence type="inferred from homology"/>
<evidence type="ECO:0000313" key="12">
    <source>
        <dbReference type="Proteomes" id="UP001168380"/>
    </source>
</evidence>
<protein>
    <submittedName>
        <fullName evidence="11">Methyl-accepting chemotaxis protein</fullName>
    </submittedName>
</protein>
<keyword evidence="5 7" id="KW-0807">Transducer</keyword>
<keyword evidence="12" id="KW-1185">Reference proteome</keyword>
<evidence type="ECO:0000256" key="4">
    <source>
        <dbReference type="ARBA" id="ARBA00023136"/>
    </source>
</evidence>
<feature type="coiled-coil region" evidence="8">
    <location>
        <begin position="264"/>
        <end position="291"/>
    </location>
</feature>
<dbReference type="InterPro" id="IPR024478">
    <property type="entry name" value="HlyB_4HB_MCP"/>
</dbReference>
<dbReference type="PROSITE" id="PS50885">
    <property type="entry name" value="HAMP"/>
    <property type="match status" value="1"/>
</dbReference>
<accession>A0ABT8TC26</accession>
<dbReference type="PANTHER" id="PTHR32089:SF119">
    <property type="entry name" value="METHYL-ACCEPTING CHEMOTAXIS PROTEIN CTPL"/>
    <property type="match status" value="1"/>
</dbReference>
<evidence type="ECO:0000256" key="3">
    <source>
        <dbReference type="ARBA" id="ARBA00022989"/>
    </source>
</evidence>
<dbReference type="SMART" id="SM00283">
    <property type="entry name" value="MA"/>
    <property type="match status" value="1"/>
</dbReference>
<evidence type="ECO:0000256" key="6">
    <source>
        <dbReference type="ARBA" id="ARBA00029447"/>
    </source>
</evidence>
<gene>
    <name evidence="11" type="ORF">QWI16_03105</name>
</gene>
<feature type="domain" description="Methyl-accepting transducer" evidence="9">
    <location>
        <begin position="274"/>
        <end position="510"/>
    </location>
</feature>
<dbReference type="CDD" id="cd11386">
    <property type="entry name" value="MCP_signal"/>
    <property type="match status" value="1"/>
</dbReference>
<evidence type="ECO:0000256" key="1">
    <source>
        <dbReference type="ARBA" id="ARBA00004141"/>
    </source>
</evidence>
<comment type="caution">
    <text evidence="11">The sequence shown here is derived from an EMBL/GenBank/DDBJ whole genome shotgun (WGS) entry which is preliminary data.</text>
</comment>
<dbReference type="SUPFAM" id="SSF58104">
    <property type="entry name" value="Methyl-accepting chemotaxis protein (MCP) signaling domain"/>
    <property type="match status" value="1"/>
</dbReference>
<evidence type="ECO:0000313" key="11">
    <source>
        <dbReference type="EMBL" id="MDO3381144.1"/>
    </source>
</evidence>
<dbReference type="Pfam" id="PF12729">
    <property type="entry name" value="4HB_MCP_1"/>
    <property type="match status" value="1"/>
</dbReference>
<dbReference type="SMART" id="SM00304">
    <property type="entry name" value="HAMP"/>
    <property type="match status" value="2"/>
</dbReference>
<dbReference type="Proteomes" id="UP001168380">
    <property type="component" value="Unassembled WGS sequence"/>
</dbReference>
<keyword evidence="8" id="KW-0175">Coiled coil</keyword>
<dbReference type="InterPro" id="IPR003660">
    <property type="entry name" value="HAMP_dom"/>
</dbReference>
<evidence type="ECO:0000259" key="10">
    <source>
        <dbReference type="PROSITE" id="PS50885"/>
    </source>
</evidence>
<keyword evidence="4" id="KW-0472">Membrane</keyword>
<evidence type="ECO:0000256" key="2">
    <source>
        <dbReference type="ARBA" id="ARBA00022692"/>
    </source>
</evidence>
<dbReference type="Pfam" id="PF00672">
    <property type="entry name" value="HAMP"/>
    <property type="match status" value="1"/>
</dbReference>
<name>A0ABT8TC26_9GAMM</name>
<keyword evidence="2" id="KW-0812">Transmembrane</keyword>
<feature type="domain" description="HAMP" evidence="10">
    <location>
        <begin position="216"/>
        <end position="269"/>
    </location>
</feature>
<dbReference type="InterPro" id="IPR004089">
    <property type="entry name" value="MCPsignal_dom"/>
</dbReference>
<dbReference type="Gene3D" id="1.10.287.950">
    <property type="entry name" value="Methyl-accepting chemotaxis protein"/>
    <property type="match status" value="1"/>
</dbReference>
<evidence type="ECO:0000256" key="7">
    <source>
        <dbReference type="PROSITE-ProRule" id="PRU00284"/>
    </source>
</evidence>
<comment type="similarity">
    <text evidence="6">Belongs to the methyl-accepting chemotaxis (MCP) protein family.</text>
</comment>
<dbReference type="CDD" id="cd06225">
    <property type="entry name" value="HAMP"/>
    <property type="match status" value="1"/>
</dbReference>
<organism evidence="11 12">
    <name type="scientific">Gilvimarinus algae</name>
    <dbReference type="NCBI Taxonomy" id="3058037"/>
    <lineage>
        <taxon>Bacteria</taxon>
        <taxon>Pseudomonadati</taxon>
        <taxon>Pseudomonadota</taxon>
        <taxon>Gammaproteobacteria</taxon>
        <taxon>Cellvibrionales</taxon>
        <taxon>Cellvibrionaceae</taxon>
        <taxon>Gilvimarinus</taxon>
    </lineage>
</organism>
<sequence>MHAIHNLSIRLRLLMSYALPVAALLLIAILAIQGLSSTQKGVESIYKDRVIPLEQLKVISDNYAVRIVDAVNKANAGIVTGDQVLSDIGKARQEIERQWQAFLSTHHTPEEARLAEEAKALFGNANQALDALESYLAPTSMRGNVQGLLYEFDGPLYESIDPISDKIAELSQLQLSVAEHEYERITNLYELDLKVFLTVCTLAVLGTLVLGSVIYKSIKSPLDRMGATMKKVATESDLSVFCELPGKNELVDMAYSFNNMLSQMRALVVQINDATTQLAAASEELSAVSAESNGTIQRQTEEIEMVVTAMNEMLATAQEIASNAGTADTEARNAEARARAGNQVVSNAVNATFSLIESLNQVAERIRTLEADSTNIGSVLGVITGIAEQTNLLALNAAIEAARAGEQGRGFAVVADEVRTLAQRTQTSTAEIEEAIRRLQSGTHNAVAAMETSREQAEKTGEHATEAGKTLQQITEAVSLITDMNTQIASASEEQTQVSEDINRSLVLINDAARESSTGARQVTQASTELSDLAQQLHSLVATFKTA</sequence>
<evidence type="ECO:0000259" key="9">
    <source>
        <dbReference type="PROSITE" id="PS50111"/>
    </source>
</evidence>
<keyword evidence="3" id="KW-1133">Transmembrane helix</keyword>
<comment type="subcellular location">
    <subcellularLocation>
        <location evidence="1">Membrane</location>
        <topology evidence="1">Multi-pass membrane protein</topology>
    </subcellularLocation>
</comment>
<dbReference type="PROSITE" id="PS50111">
    <property type="entry name" value="CHEMOTAXIS_TRANSDUC_2"/>
    <property type="match status" value="1"/>
</dbReference>
<dbReference type="EMBL" id="JAULRT010000032">
    <property type="protein sequence ID" value="MDO3381144.1"/>
    <property type="molecule type" value="Genomic_DNA"/>
</dbReference>
<evidence type="ECO:0000256" key="5">
    <source>
        <dbReference type="ARBA" id="ARBA00023224"/>
    </source>
</evidence>
<evidence type="ECO:0000256" key="8">
    <source>
        <dbReference type="SAM" id="Coils"/>
    </source>
</evidence>